<reference evidence="1 2" key="1">
    <citation type="submission" date="2024-01" db="EMBL/GenBank/DDBJ databases">
        <title>Genome assemblies of Stephania.</title>
        <authorList>
            <person name="Yang L."/>
        </authorList>
    </citation>
    <scope>NUCLEOTIDE SEQUENCE [LARGE SCALE GENOMIC DNA]</scope>
    <source>
        <strain evidence="1">QJT</strain>
        <tissue evidence="1">Leaf</tissue>
    </source>
</reference>
<accession>A0AAP0P6H5</accession>
<evidence type="ECO:0000313" key="1">
    <source>
        <dbReference type="EMBL" id="KAK9130030.1"/>
    </source>
</evidence>
<gene>
    <name evidence="1" type="ORF">Sjap_010517</name>
</gene>
<protein>
    <submittedName>
        <fullName evidence="1">Uncharacterized protein</fullName>
    </submittedName>
</protein>
<proteinExistence type="predicted"/>
<dbReference type="AlphaFoldDB" id="A0AAP0P6H5"/>
<comment type="caution">
    <text evidence="1">The sequence shown here is derived from an EMBL/GenBank/DDBJ whole genome shotgun (WGS) entry which is preliminary data.</text>
</comment>
<name>A0AAP0P6H5_9MAGN</name>
<organism evidence="1 2">
    <name type="scientific">Stephania japonica</name>
    <dbReference type="NCBI Taxonomy" id="461633"/>
    <lineage>
        <taxon>Eukaryota</taxon>
        <taxon>Viridiplantae</taxon>
        <taxon>Streptophyta</taxon>
        <taxon>Embryophyta</taxon>
        <taxon>Tracheophyta</taxon>
        <taxon>Spermatophyta</taxon>
        <taxon>Magnoliopsida</taxon>
        <taxon>Ranunculales</taxon>
        <taxon>Menispermaceae</taxon>
        <taxon>Menispermoideae</taxon>
        <taxon>Cissampelideae</taxon>
        <taxon>Stephania</taxon>
    </lineage>
</organism>
<evidence type="ECO:0000313" key="2">
    <source>
        <dbReference type="Proteomes" id="UP001417504"/>
    </source>
</evidence>
<dbReference type="EMBL" id="JBBNAE010000004">
    <property type="protein sequence ID" value="KAK9130030.1"/>
    <property type="molecule type" value="Genomic_DNA"/>
</dbReference>
<keyword evidence="2" id="KW-1185">Reference proteome</keyword>
<sequence>MTMGQVLTAALERRRGVDTVEAKDGEPVVEWVERVGIEGLGLGIGSAEVGKAMSNIRAVESPLIVFKKGAAYARAETVVDRGGCGAKKTRTF</sequence>
<dbReference type="Proteomes" id="UP001417504">
    <property type="component" value="Unassembled WGS sequence"/>
</dbReference>